<proteinExistence type="predicted"/>
<feature type="region of interest" description="Disordered" evidence="1">
    <location>
        <begin position="81"/>
        <end position="102"/>
    </location>
</feature>
<evidence type="ECO:0000256" key="1">
    <source>
        <dbReference type="SAM" id="MobiDB-lite"/>
    </source>
</evidence>
<feature type="compositionally biased region" description="Basic residues" evidence="1">
    <location>
        <begin position="149"/>
        <end position="159"/>
    </location>
</feature>
<sequence length="175" mass="18682">MDRTSTRTWVSLRPPKPVKILNRGFTRARSKLHALGLQVGGRSCAGAAGSPEIDARVELQWWRCAIWWRSSWRRNCRLDGSAPGGRQRAGAATRLSARRNSGGAVAGVARGSDRAEENGYGARWGSIELVEARSASASSGVAGAGKERKEKKKKKKKEKRGGGGGGGVAGDWLEA</sequence>
<name>A0A067KI24_JATCU</name>
<evidence type="ECO:0000313" key="3">
    <source>
        <dbReference type="Proteomes" id="UP000027138"/>
    </source>
</evidence>
<organism evidence="2 3">
    <name type="scientific">Jatropha curcas</name>
    <name type="common">Barbados nut</name>
    <dbReference type="NCBI Taxonomy" id="180498"/>
    <lineage>
        <taxon>Eukaryota</taxon>
        <taxon>Viridiplantae</taxon>
        <taxon>Streptophyta</taxon>
        <taxon>Embryophyta</taxon>
        <taxon>Tracheophyta</taxon>
        <taxon>Spermatophyta</taxon>
        <taxon>Magnoliopsida</taxon>
        <taxon>eudicotyledons</taxon>
        <taxon>Gunneridae</taxon>
        <taxon>Pentapetalae</taxon>
        <taxon>rosids</taxon>
        <taxon>fabids</taxon>
        <taxon>Malpighiales</taxon>
        <taxon>Euphorbiaceae</taxon>
        <taxon>Crotonoideae</taxon>
        <taxon>Jatropheae</taxon>
        <taxon>Jatropha</taxon>
    </lineage>
</organism>
<protein>
    <submittedName>
        <fullName evidence="2">Uncharacterized protein</fullName>
    </submittedName>
</protein>
<evidence type="ECO:0000313" key="2">
    <source>
        <dbReference type="EMBL" id="KDP34653.1"/>
    </source>
</evidence>
<feature type="region of interest" description="Disordered" evidence="1">
    <location>
        <begin position="133"/>
        <end position="175"/>
    </location>
</feature>
<dbReference type="AlphaFoldDB" id="A0A067KI24"/>
<dbReference type="Proteomes" id="UP000027138">
    <property type="component" value="Unassembled WGS sequence"/>
</dbReference>
<accession>A0A067KI24</accession>
<gene>
    <name evidence="2" type="ORF">JCGZ_11966</name>
</gene>
<keyword evidence="3" id="KW-1185">Reference proteome</keyword>
<reference evidence="2 3" key="1">
    <citation type="journal article" date="2014" name="PLoS ONE">
        <title>Global Analysis of Gene Expression Profiles in Physic Nut (Jatropha curcas L.) Seedlings Exposed to Salt Stress.</title>
        <authorList>
            <person name="Zhang L."/>
            <person name="Zhang C."/>
            <person name="Wu P."/>
            <person name="Chen Y."/>
            <person name="Li M."/>
            <person name="Jiang H."/>
            <person name="Wu G."/>
        </authorList>
    </citation>
    <scope>NUCLEOTIDE SEQUENCE [LARGE SCALE GENOMIC DNA]</scope>
    <source>
        <strain evidence="3">cv. GZQX0401</strain>
        <tissue evidence="2">Young leaves</tissue>
    </source>
</reference>
<dbReference type="EMBL" id="KK914515">
    <property type="protein sequence ID" value="KDP34653.1"/>
    <property type="molecule type" value="Genomic_DNA"/>
</dbReference>